<reference evidence="2 3" key="1">
    <citation type="submission" date="2015-11" db="EMBL/GenBank/DDBJ databases">
        <title>Sequence of Pedobacter ginsenosidimutans.</title>
        <authorList>
            <person name="Carson E."/>
            <person name="Keyser V."/>
            <person name="Newman J."/>
            <person name="Miller J."/>
        </authorList>
    </citation>
    <scope>NUCLEOTIDE SEQUENCE [LARGE SCALE GENOMIC DNA]</scope>
    <source>
        <strain evidence="2 3">KACC 14530</strain>
    </source>
</reference>
<evidence type="ECO:0008006" key="4">
    <source>
        <dbReference type="Google" id="ProtNLM"/>
    </source>
</evidence>
<dbReference type="AlphaFoldDB" id="A0A0T5VPZ8"/>
<comment type="caution">
    <text evidence="2">The sequence shown here is derived from an EMBL/GenBank/DDBJ whole genome shotgun (WGS) entry which is preliminary data.</text>
</comment>
<feature type="region of interest" description="Disordered" evidence="1">
    <location>
        <begin position="288"/>
        <end position="317"/>
    </location>
</feature>
<organism evidence="2 3">
    <name type="scientific">Pedobacter ginsenosidimutans</name>
    <dbReference type="NCBI Taxonomy" id="687842"/>
    <lineage>
        <taxon>Bacteria</taxon>
        <taxon>Pseudomonadati</taxon>
        <taxon>Bacteroidota</taxon>
        <taxon>Sphingobacteriia</taxon>
        <taxon>Sphingobacteriales</taxon>
        <taxon>Sphingobacteriaceae</taxon>
        <taxon>Pedobacter</taxon>
    </lineage>
</organism>
<gene>
    <name evidence="2" type="ORF">ASU31_10530</name>
</gene>
<accession>A0A0T5VPZ8</accession>
<evidence type="ECO:0000256" key="1">
    <source>
        <dbReference type="SAM" id="MobiDB-lite"/>
    </source>
</evidence>
<dbReference type="EMBL" id="LMZQ01000006">
    <property type="protein sequence ID" value="KRT15938.1"/>
    <property type="molecule type" value="Genomic_DNA"/>
</dbReference>
<name>A0A0T5VPZ8_9SPHI</name>
<dbReference type="RefSeq" id="WP_057932288.1">
    <property type="nucleotide sequence ID" value="NZ_LMZQ01000006.1"/>
</dbReference>
<evidence type="ECO:0000313" key="3">
    <source>
        <dbReference type="Proteomes" id="UP000051950"/>
    </source>
</evidence>
<dbReference type="InterPro" id="IPR018534">
    <property type="entry name" value="Tet_reg_excision_RteC"/>
</dbReference>
<evidence type="ECO:0000313" key="2">
    <source>
        <dbReference type="EMBL" id="KRT15938.1"/>
    </source>
</evidence>
<dbReference type="STRING" id="687842.ASU31_10530"/>
<sequence>MNNQKIYEELFRQFVFALSGVSVVGLNPVQVLSAYLSLIREHLGVLRDRVLSLGFSSGSEELWFFKHLKPKFLAEKIFRFEVHGIEMGRPVGTVDMVRDFLSDELRLVHRFFQQYAFLYQYYRSGAVELDGLYFVRGAELPVGMVVDVVDADAGFSTAMDYLFAKFIAFERLQVYLVEKMEHPFALVHDGPGAGRKVRPLRWTGDSINAVELGFALHDTGQLNDGKATLTEIFEWMADALNIVVKKPHRRFDEIEGRKIISKTDFTDRMRMSILNRIDRKNEYDPEKERLRLARSERKRIASEKKSGSNGTGSERGN</sequence>
<keyword evidence="3" id="KW-1185">Reference proteome</keyword>
<dbReference type="Proteomes" id="UP000051950">
    <property type="component" value="Unassembled WGS sequence"/>
</dbReference>
<dbReference type="Pfam" id="PF09357">
    <property type="entry name" value="RteC"/>
    <property type="match status" value="1"/>
</dbReference>
<protein>
    <recommendedName>
        <fullName evidence="4">RteC protein</fullName>
    </recommendedName>
</protein>
<feature type="compositionally biased region" description="Basic and acidic residues" evidence="1">
    <location>
        <begin position="288"/>
        <end position="306"/>
    </location>
</feature>
<proteinExistence type="predicted"/>